<accession>A0A366KYE9</accession>
<protein>
    <submittedName>
        <fullName evidence="1">Uncharacterized protein</fullName>
    </submittedName>
</protein>
<name>A0A366KYE9_9SPHI</name>
<organism evidence="1 2">
    <name type="scientific">Pedobacter miscanthi</name>
    <dbReference type="NCBI Taxonomy" id="2259170"/>
    <lineage>
        <taxon>Bacteria</taxon>
        <taxon>Pseudomonadati</taxon>
        <taxon>Bacteroidota</taxon>
        <taxon>Sphingobacteriia</taxon>
        <taxon>Sphingobacteriales</taxon>
        <taxon>Sphingobacteriaceae</taxon>
        <taxon>Pedobacter</taxon>
    </lineage>
</organism>
<evidence type="ECO:0000313" key="2">
    <source>
        <dbReference type="Proteomes" id="UP000252081"/>
    </source>
</evidence>
<dbReference type="OrthoDB" id="757813at2"/>
<dbReference type="Proteomes" id="UP000252081">
    <property type="component" value="Unassembled WGS sequence"/>
</dbReference>
<keyword evidence="2" id="KW-1185">Reference proteome</keyword>
<evidence type="ECO:0000313" key="1">
    <source>
        <dbReference type="EMBL" id="RBQ06249.1"/>
    </source>
</evidence>
<proteinExistence type="predicted"/>
<comment type="caution">
    <text evidence="1">The sequence shown here is derived from an EMBL/GenBank/DDBJ whole genome shotgun (WGS) entry which is preliminary data.</text>
</comment>
<dbReference type="EMBL" id="QNQU01000011">
    <property type="protein sequence ID" value="RBQ06249.1"/>
    <property type="molecule type" value="Genomic_DNA"/>
</dbReference>
<gene>
    <name evidence="1" type="ORF">DRW42_14260</name>
</gene>
<sequence length="168" mass="19038">MKKILIVLMVIFIANLGCKKANVGGEGLCACSVLSGPPLVLVIKNSTDVDLLNPKTTGYFDKNQIQLYSKDANNEIKQITFEIRPPFSYSNNQKLDYYQLTSYQLPTLSKSIDNTFYLKLGDNKLFEINMKINKNMVEKLLIDKAEVPKETQAGSNMYLEGIYRLKIQ</sequence>
<reference evidence="1 2" key="1">
    <citation type="submission" date="2018-07" db="EMBL/GenBank/DDBJ databases">
        <title>A draft genome of a endophytic bacteria, a new species of Pedobacter.</title>
        <authorList>
            <person name="Zhang Z.D."/>
            <person name="Chen Z.J."/>
        </authorList>
    </citation>
    <scope>NUCLEOTIDE SEQUENCE [LARGE SCALE GENOMIC DNA]</scope>
    <source>
        <strain evidence="1 2">RS10</strain>
    </source>
</reference>
<dbReference type="RefSeq" id="WP_113949499.1">
    <property type="nucleotide sequence ID" value="NZ_QNQU01000011.1"/>
</dbReference>
<dbReference type="AlphaFoldDB" id="A0A366KYE9"/>